<protein>
    <submittedName>
        <fullName evidence="2">Uncharacterized protein</fullName>
    </submittedName>
</protein>
<keyword evidence="1" id="KW-0472">Membrane</keyword>
<organism evidence="2 3">
    <name type="scientific">Plasmodium falciparum (isolate NF54)</name>
    <dbReference type="NCBI Taxonomy" id="5843"/>
    <lineage>
        <taxon>Eukaryota</taxon>
        <taxon>Sar</taxon>
        <taxon>Alveolata</taxon>
        <taxon>Apicomplexa</taxon>
        <taxon>Aconoidasida</taxon>
        <taxon>Haemosporida</taxon>
        <taxon>Plasmodiidae</taxon>
        <taxon>Plasmodium</taxon>
        <taxon>Plasmodium (Laverania)</taxon>
    </lineage>
</organism>
<dbReference type="Proteomes" id="UP000030673">
    <property type="component" value="Unassembled WGS sequence"/>
</dbReference>
<gene>
    <name evidence="2" type="ORF">PFNF54_02904</name>
</gene>
<keyword evidence="3" id="KW-1185">Reference proteome</keyword>
<evidence type="ECO:0000313" key="2">
    <source>
        <dbReference type="EMBL" id="EWC88298.1"/>
    </source>
</evidence>
<accession>W7JTJ9</accession>
<reference evidence="2 3" key="1">
    <citation type="submission" date="2013-02" db="EMBL/GenBank/DDBJ databases">
        <title>The Genome Sequence of Plasmodium falciparum NF54.</title>
        <authorList>
            <consortium name="The Broad Institute Genome Sequencing Platform"/>
            <consortium name="The Broad Institute Genome Sequencing Center for Infectious Disease"/>
            <person name="Neafsey D."/>
            <person name="Cheeseman I."/>
            <person name="Volkman S."/>
            <person name="Adams J."/>
            <person name="Walker B."/>
            <person name="Young S.K."/>
            <person name="Zeng Q."/>
            <person name="Gargeya S."/>
            <person name="Fitzgerald M."/>
            <person name="Haas B."/>
            <person name="Abouelleil A."/>
            <person name="Alvarado L."/>
            <person name="Arachchi H.M."/>
            <person name="Berlin A.M."/>
            <person name="Chapman S.B."/>
            <person name="Dewar J."/>
            <person name="Goldberg J."/>
            <person name="Griggs A."/>
            <person name="Gujja S."/>
            <person name="Hansen M."/>
            <person name="Howarth C."/>
            <person name="Imamovic A."/>
            <person name="Larimer J."/>
            <person name="McCowan C."/>
            <person name="Murphy C."/>
            <person name="Neiman D."/>
            <person name="Pearson M."/>
            <person name="Priest M."/>
            <person name="Roberts A."/>
            <person name="Saif S."/>
            <person name="Shea T."/>
            <person name="Sisk P."/>
            <person name="Sykes S."/>
            <person name="Wortman J."/>
            <person name="Nusbaum C."/>
            <person name="Birren B."/>
        </authorList>
    </citation>
    <scope>NUCLEOTIDE SEQUENCE [LARGE SCALE GENOMIC DNA]</scope>
    <source>
        <strain evidence="2 3">NF54</strain>
    </source>
</reference>
<evidence type="ECO:0000256" key="1">
    <source>
        <dbReference type="SAM" id="Phobius"/>
    </source>
</evidence>
<dbReference type="AlphaFoldDB" id="W7JTJ9"/>
<proteinExistence type="predicted"/>
<keyword evidence="1" id="KW-1133">Transmembrane helix</keyword>
<sequence length="131" mass="15726">MYITTLISSNIFIIVVFGGAFKRFTNESIAFHNKIFYAQLGIHMNVCIFNNVLKYVSHEEHFKKWKHLNVTISNDIVNIQIVSCNYLGDIYFDNITNENYMKQYPREDTNYNFNEQKEIDDYYDYFFIIII</sequence>
<feature type="transmembrane region" description="Helical" evidence="1">
    <location>
        <begin position="6"/>
        <end position="24"/>
    </location>
</feature>
<keyword evidence="1" id="KW-0812">Transmembrane</keyword>
<dbReference type="EMBL" id="KE123820">
    <property type="protein sequence ID" value="EWC88298.1"/>
    <property type="molecule type" value="Genomic_DNA"/>
</dbReference>
<name>W7JTJ9_PLAFO</name>
<evidence type="ECO:0000313" key="3">
    <source>
        <dbReference type="Proteomes" id="UP000030673"/>
    </source>
</evidence>